<dbReference type="HOGENOM" id="CLU_2460403_0_0_1"/>
<dbReference type="Pfam" id="PF03039">
    <property type="entry name" value="IL12"/>
    <property type="match status" value="1"/>
</dbReference>
<sequence>MSPGGQWCPQDICGVPRRSEMSPGCPQQLALPWTLPAAPPPSPSLQLGHMELLWINLSRTLFNSFFIPFSPQELDTLGFECTLGEVDLEDITENQINTIRACTAEPGPGNCPVLERSTFDKGKCLQGISEDVRTYRAQLGNLQDPQLLGALDGMLEVRIPAPIYPKIQEIGNLKKLRSSGPPGPGWAPFPARLRLCALLQALRIRSVTISRMLSFLSSL</sequence>
<keyword evidence="1" id="KW-1015">Disulfide bond</keyword>
<reference evidence="2" key="2">
    <citation type="submission" date="2025-08" db="UniProtKB">
        <authorList>
            <consortium name="Ensembl"/>
        </authorList>
    </citation>
    <scope>IDENTIFICATION</scope>
</reference>
<evidence type="ECO:0000313" key="2">
    <source>
        <dbReference type="Ensembl" id="ENSFALP00000001430.2"/>
    </source>
</evidence>
<dbReference type="InterPro" id="IPR004281">
    <property type="entry name" value="IL-12_alpha"/>
</dbReference>
<dbReference type="eggNOG" id="ENOG502S8JN">
    <property type="taxonomic scope" value="Eukaryota"/>
</dbReference>
<organism evidence="2 3">
    <name type="scientific">Ficedula albicollis</name>
    <name type="common">Collared flycatcher</name>
    <name type="synonym">Muscicapa albicollis</name>
    <dbReference type="NCBI Taxonomy" id="59894"/>
    <lineage>
        <taxon>Eukaryota</taxon>
        <taxon>Metazoa</taxon>
        <taxon>Chordata</taxon>
        <taxon>Craniata</taxon>
        <taxon>Vertebrata</taxon>
        <taxon>Euteleostomi</taxon>
        <taxon>Archelosauria</taxon>
        <taxon>Archosauria</taxon>
        <taxon>Dinosauria</taxon>
        <taxon>Saurischia</taxon>
        <taxon>Theropoda</taxon>
        <taxon>Coelurosauria</taxon>
        <taxon>Aves</taxon>
        <taxon>Neognathae</taxon>
        <taxon>Neoaves</taxon>
        <taxon>Telluraves</taxon>
        <taxon>Australaves</taxon>
        <taxon>Passeriformes</taxon>
        <taxon>Muscicapidae</taxon>
        <taxon>Ficedula</taxon>
    </lineage>
</organism>
<name>U3JF76_FICAL</name>
<keyword evidence="1" id="KW-0339">Growth factor</keyword>
<dbReference type="Proteomes" id="UP000016665">
    <property type="component" value="Chromosome 9"/>
</dbReference>
<reference evidence="2 3" key="1">
    <citation type="journal article" date="2012" name="Nature">
        <title>The genomic landscape of species divergence in Ficedula flycatchers.</title>
        <authorList>
            <person name="Ellegren H."/>
            <person name="Smeds L."/>
            <person name="Burri R."/>
            <person name="Olason P.I."/>
            <person name="Backstrom N."/>
            <person name="Kawakami T."/>
            <person name="Kunstner A."/>
            <person name="Makinen H."/>
            <person name="Nadachowska-Brzyska K."/>
            <person name="Qvarnstrom A."/>
            <person name="Uebbing S."/>
            <person name="Wolf J.B."/>
        </authorList>
    </citation>
    <scope>NUCLEOTIDE SEQUENCE [LARGE SCALE GENOMIC DNA]</scope>
</reference>
<dbReference type="InterPro" id="IPR009079">
    <property type="entry name" value="4_helix_cytokine-like_core"/>
</dbReference>
<evidence type="ECO:0000313" key="3">
    <source>
        <dbReference type="Proteomes" id="UP000016665"/>
    </source>
</evidence>
<dbReference type="STRING" id="59894.ENSFALP00000001430"/>
<dbReference type="AlphaFoldDB" id="U3JF76"/>
<dbReference type="Ensembl" id="ENSFALT00000001438.2">
    <property type="protein sequence ID" value="ENSFALP00000001430.2"/>
    <property type="gene ID" value="ENSFALG00000001375.2"/>
</dbReference>
<dbReference type="GO" id="GO:0005125">
    <property type="term" value="F:cytokine activity"/>
    <property type="evidence" value="ECO:0007669"/>
    <property type="project" value="UniProtKB-KW"/>
</dbReference>
<dbReference type="GO" id="GO:0005143">
    <property type="term" value="F:interleukin-12 receptor binding"/>
    <property type="evidence" value="ECO:0007669"/>
    <property type="project" value="InterPro"/>
</dbReference>
<keyword evidence="3" id="KW-1185">Reference proteome</keyword>
<evidence type="ECO:0000256" key="1">
    <source>
        <dbReference type="RuleBase" id="RU363133"/>
    </source>
</evidence>
<gene>
    <name evidence="1" type="primary">IL12A</name>
</gene>
<keyword evidence="1" id="KW-0202">Cytokine</keyword>
<reference evidence="2" key="3">
    <citation type="submission" date="2025-09" db="UniProtKB">
        <authorList>
            <consortium name="Ensembl"/>
        </authorList>
    </citation>
    <scope>IDENTIFICATION</scope>
</reference>
<dbReference type="GO" id="GO:0008083">
    <property type="term" value="F:growth factor activity"/>
    <property type="evidence" value="ECO:0007669"/>
    <property type="project" value="UniProtKB-KW"/>
</dbReference>
<dbReference type="GO" id="GO:0006955">
    <property type="term" value="P:immune response"/>
    <property type="evidence" value="ECO:0007669"/>
    <property type="project" value="InterPro"/>
</dbReference>
<accession>U3JF76</accession>
<proteinExistence type="inferred from homology"/>
<dbReference type="SUPFAM" id="SSF47266">
    <property type="entry name" value="4-helical cytokines"/>
    <property type="match status" value="1"/>
</dbReference>
<comment type="subunit">
    <text evidence="1">Heterodimer with IL12B; disulfide-linked. The heterodimer is known as interleukin IL-12.</text>
</comment>
<dbReference type="GeneTree" id="ENSGT00390000016906"/>
<dbReference type="GO" id="GO:0005615">
    <property type="term" value="C:extracellular space"/>
    <property type="evidence" value="ECO:0007669"/>
    <property type="project" value="UniProtKB-KW"/>
</dbReference>
<comment type="similarity">
    <text evidence="1">Belongs to the IL-6 superfamily.</text>
</comment>
<keyword evidence="1" id="KW-0964">Secreted</keyword>
<protein>
    <recommendedName>
        <fullName evidence="1">Interleukin-12 subunit alpha</fullName>
        <shortName evidence="1">IL-12A</shortName>
    </recommendedName>
</protein>
<comment type="subcellular location">
    <subcellularLocation>
        <location evidence="1">Secreted</location>
    </subcellularLocation>
</comment>
<dbReference type="Gene3D" id="1.20.1250.10">
    <property type="match status" value="1"/>
</dbReference>